<evidence type="ECO:0000256" key="2">
    <source>
        <dbReference type="SAM" id="Coils"/>
    </source>
</evidence>
<proteinExistence type="inferred from homology"/>
<keyword evidence="2" id="KW-0175">Coiled coil</keyword>
<feature type="domain" description="Sulfatase N-terminal" evidence="4">
    <location>
        <begin position="155"/>
        <end position="479"/>
    </location>
</feature>
<organism evidence="5 6">
    <name type="scientific">Chaetoceros tenuissimus</name>
    <dbReference type="NCBI Taxonomy" id="426638"/>
    <lineage>
        <taxon>Eukaryota</taxon>
        <taxon>Sar</taxon>
        <taxon>Stramenopiles</taxon>
        <taxon>Ochrophyta</taxon>
        <taxon>Bacillariophyta</taxon>
        <taxon>Coscinodiscophyceae</taxon>
        <taxon>Chaetocerotophycidae</taxon>
        <taxon>Chaetocerotales</taxon>
        <taxon>Chaetocerotaceae</taxon>
        <taxon>Chaetoceros</taxon>
    </lineage>
</organism>
<dbReference type="Gene3D" id="3.40.720.10">
    <property type="entry name" value="Alkaline Phosphatase, subunit A"/>
    <property type="match status" value="1"/>
</dbReference>
<name>A0AAD3CL66_9STRA</name>
<reference evidence="5 6" key="1">
    <citation type="journal article" date="2021" name="Sci. Rep.">
        <title>The genome of the diatom Chaetoceros tenuissimus carries an ancient integrated fragment of an extant virus.</title>
        <authorList>
            <person name="Hongo Y."/>
            <person name="Kimura K."/>
            <person name="Takaki Y."/>
            <person name="Yoshida Y."/>
            <person name="Baba S."/>
            <person name="Kobayashi G."/>
            <person name="Nagasaki K."/>
            <person name="Hano T."/>
            <person name="Tomaru Y."/>
        </authorList>
    </citation>
    <scope>NUCLEOTIDE SEQUENCE [LARGE SCALE GENOMIC DNA]</scope>
    <source>
        <strain evidence="5 6">NIES-3715</strain>
    </source>
</reference>
<dbReference type="PANTHER" id="PTHR43108">
    <property type="entry name" value="N-ACETYLGLUCOSAMINE-6-SULFATASE FAMILY MEMBER"/>
    <property type="match status" value="1"/>
</dbReference>
<evidence type="ECO:0000256" key="1">
    <source>
        <dbReference type="ARBA" id="ARBA00008779"/>
    </source>
</evidence>
<dbReference type="AlphaFoldDB" id="A0AAD3CL66"/>
<feature type="transmembrane region" description="Helical" evidence="3">
    <location>
        <begin position="15"/>
        <end position="38"/>
    </location>
</feature>
<sequence>MNERDQARRKQKRRLLLPALVGCSIIIVTVALVINTIVSVNVVNSHLLEDEARKTKLEEDNGQLEKSLRRLKHSYEEKKTALEKKMSNLRQMESSYEEEKAKLDEEMKNLKESESNYENEKADLEEKLRDLEDTKNNIHETDSDPIADAAKNKMNIVFLYGDDWRFDSLGAMNPIVHTPNLDKLATEGILFAENAVTTSICWISRSCLATGQHYARHKTIDLSDPVPFHKHWNDTLFAKLKDNGYYTVSVGKWQPGQMQPWMFDQDNTYAGFHISGKNHITDMNQKHAIKFLKSRKYLSQARDKPFSLFVNFFAPHHWDGNPEQYVPQNRTKSLYKDIEIPFAPTCTEEAWEKMPPFFNDLNDGRARWRQRFDGKEMAQKMIKNYYRLISGVDEACGNILNALDEEGLTNNTLIIFTTDNGYYHAEHGLADKFYANQESIKVPLIIKDPRMSKDMIGTRNDDFTLSIDLAPTMLTAAGIDIPDRMQGTDMSVLYKKGHSMKKVEWRNSFFYEYPGMPGNIGHIPVQALVQKDFKFIYWPKHDYEEMFYLPIDHYEEKDLSKNPAYNDTMQLLREKFKKAREEAQ</sequence>
<keyword evidence="6" id="KW-1185">Reference proteome</keyword>
<keyword evidence="3" id="KW-0472">Membrane</keyword>
<dbReference type="InterPro" id="IPR000917">
    <property type="entry name" value="Sulfatase_N"/>
</dbReference>
<evidence type="ECO:0000313" key="6">
    <source>
        <dbReference type="Proteomes" id="UP001054902"/>
    </source>
</evidence>
<accession>A0AAD3CL66</accession>
<comment type="similarity">
    <text evidence="1">Belongs to the sulfatase family.</text>
</comment>
<keyword evidence="3" id="KW-1133">Transmembrane helix</keyword>
<dbReference type="EMBL" id="BLLK01000025">
    <property type="protein sequence ID" value="GFH47966.1"/>
    <property type="molecule type" value="Genomic_DNA"/>
</dbReference>
<evidence type="ECO:0000313" key="5">
    <source>
        <dbReference type="EMBL" id="GFH47966.1"/>
    </source>
</evidence>
<comment type="caution">
    <text evidence="5">The sequence shown here is derived from an EMBL/GenBank/DDBJ whole genome shotgun (WGS) entry which is preliminary data.</text>
</comment>
<keyword evidence="3" id="KW-0812">Transmembrane</keyword>
<gene>
    <name evidence="5" type="ORF">CTEN210_04442</name>
</gene>
<evidence type="ECO:0000256" key="3">
    <source>
        <dbReference type="SAM" id="Phobius"/>
    </source>
</evidence>
<protein>
    <submittedName>
        <fullName evidence="5">DUF4976 domain-containing protein</fullName>
    </submittedName>
</protein>
<dbReference type="PANTHER" id="PTHR43108:SF6">
    <property type="entry name" value="N-SULPHOGLUCOSAMINE SULPHOHYDROLASE"/>
    <property type="match status" value="1"/>
</dbReference>
<dbReference type="SUPFAM" id="SSF53649">
    <property type="entry name" value="Alkaline phosphatase-like"/>
    <property type="match status" value="1"/>
</dbReference>
<dbReference type="Pfam" id="PF00884">
    <property type="entry name" value="Sulfatase"/>
    <property type="match status" value="1"/>
</dbReference>
<feature type="coiled-coil region" evidence="2">
    <location>
        <begin position="47"/>
        <end position="144"/>
    </location>
</feature>
<dbReference type="Proteomes" id="UP001054902">
    <property type="component" value="Unassembled WGS sequence"/>
</dbReference>
<dbReference type="InterPro" id="IPR017850">
    <property type="entry name" value="Alkaline_phosphatase_core_sf"/>
</dbReference>
<evidence type="ECO:0000259" key="4">
    <source>
        <dbReference type="Pfam" id="PF00884"/>
    </source>
</evidence>